<evidence type="ECO:0000313" key="2">
    <source>
        <dbReference type="Proteomes" id="UP001066276"/>
    </source>
</evidence>
<dbReference type="Proteomes" id="UP001066276">
    <property type="component" value="Chromosome 11"/>
</dbReference>
<comment type="caution">
    <text evidence="1">The sequence shown here is derived from an EMBL/GenBank/DDBJ whole genome shotgun (WGS) entry which is preliminary data.</text>
</comment>
<accession>A0AAV7LIK2</accession>
<sequence length="74" mass="8631">MVGDTVPHFECPTRLQNRVVKELSQRHINNDQMSRERHVRTYSLQAGDLVLVRNRHPGGKFKMPLNKSHEQSPK</sequence>
<reference evidence="1" key="1">
    <citation type="journal article" date="2022" name="bioRxiv">
        <title>Sequencing and chromosome-scale assembly of the giantPleurodeles waltlgenome.</title>
        <authorList>
            <person name="Brown T."/>
            <person name="Elewa A."/>
            <person name="Iarovenko S."/>
            <person name="Subramanian E."/>
            <person name="Araus A.J."/>
            <person name="Petzold A."/>
            <person name="Susuki M."/>
            <person name="Suzuki K.-i.T."/>
            <person name="Hayashi T."/>
            <person name="Toyoda A."/>
            <person name="Oliveira C."/>
            <person name="Osipova E."/>
            <person name="Leigh N.D."/>
            <person name="Simon A."/>
            <person name="Yun M.H."/>
        </authorList>
    </citation>
    <scope>NUCLEOTIDE SEQUENCE</scope>
    <source>
        <strain evidence="1">20211129_DDA</strain>
        <tissue evidence="1">Liver</tissue>
    </source>
</reference>
<proteinExistence type="predicted"/>
<dbReference type="AlphaFoldDB" id="A0AAV7LIK2"/>
<gene>
    <name evidence="1" type="ORF">NDU88_003447</name>
</gene>
<keyword evidence="2" id="KW-1185">Reference proteome</keyword>
<organism evidence="1 2">
    <name type="scientific">Pleurodeles waltl</name>
    <name type="common">Iberian ribbed newt</name>
    <dbReference type="NCBI Taxonomy" id="8319"/>
    <lineage>
        <taxon>Eukaryota</taxon>
        <taxon>Metazoa</taxon>
        <taxon>Chordata</taxon>
        <taxon>Craniata</taxon>
        <taxon>Vertebrata</taxon>
        <taxon>Euteleostomi</taxon>
        <taxon>Amphibia</taxon>
        <taxon>Batrachia</taxon>
        <taxon>Caudata</taxon>
        <taxon>Salamandroidea</taxon>
        <taxon>Salamandridae</taxon>
        <taxon>Pleurodelinae</taxon>
        <taxon>Pleurodeles</taxon>
    </lineage>
</organism>
<name>A0AAV7LIK2_PLEWA</name>
<dbReference type="EMBL" id="JANPWB010000015">
    <property type="protein sequence ID" value="KAJ1090314.1"/>
    <property type="molecule type" value="Genomic_DNA"/>
</dbReference>
<evidence type="ECO:0000313" key="1">
    <source>
        <dbReference type="EMBL" id="KAJ1090314.1"/>
    </source>
</evidence>
<protein>
    <submittedName>
        <fullName evidence="1">Uncharacterized protein</fullName>
    </submittedName>
</protein>